<comment type="subunit">
    <text evidence="21">Identified in a complex with HSPA1B and BAX. Interacts with RNF207.</text>
</comment>
<dbReference type="GO" id="GO:0030544">
    <property type="term" value="F:Hsp70 protein binding"/>
    <property type="evidence" value="ECO:0007669"/>
    <property type="project" value="InterPro"/>
</dbReference>
<dbReference type="SUPFAM" id="SSF46565">
    <property type="entry name" value="Chaperone J-domain"/>
    <property type="match status" value="1"/>
</dbReference>
<keyword evidence="16" id="KW-0496">Mitochondrion</keyword>
<evidence type="ECO:0000259" key="25">
    <source>
        <dbReference type="PROSITE" id="PS51188"/>
    </source>
</evidence>
<gene>
    <name evidence="26" type="ORF">PoB_001547800</name>
</gene>
<dbReference type="PRINTS" id="PR00625">
    <property type="entry name" value="JDOMAIN"/>
</dbReference>
<dbReference type="AlphaFoldDB" id="A0AAV3Z3C5"/>
<comment type="subcellular location">
    <subcellularLocation>
        <location evidence="4">Cytoplasm</location>
        <location evidence="4">Perinuclear region</location>
    </subcellularLocation>
    <subcellularLocation>
        <location evidence="5">Membrane</location>
        <topology evidence="5">Lipid-anchor</topology>
    </subcellularLocation>
    <subcellularLocation>
        <location evidence="2">Microsome</location>
    </subcellularLocation>
    <subcellularLocation>
        <location evidence="3">Mitochondrion</location>
    </subcellularLocation>
    <subcellularLocation>
        <location evidence="1">Nucleus</location>
    </subcellularLocation>
</comment>
<feature type="domain" description="J" evidence="24">
    <location>
        <begin position="6"/>
        <end position="68"/>
    </location>
</feature>
<accession>A0AAV3Z3C5</accession>
<keyword evidence="9 22" id="KW-0479">Metal-binding</keyword>
<dbReference type="InterPro" id="IPR001623">
    <property type="entry name" value="DnaJ_domain"/>
</dbReference>
<keyword evidence="27" id="KW-1185">Reference proteome</keyword>
<dbReference type="InterPro" id="IPR036869">
    <property type="entry name" value="J_dom_sf"/>
</dbReference>
<evidence type="ECO:0000313" key="26">
    <source>
        <dbReference type="EMBL" id="GFN88972.1"/>
    </source>
</evidence>
<dbReference type="PROSITE" id="PS50076">
    <property type="entry name" value="DNAJ_2"/>
    <property type="match status" value="1"/>
</dbReference>
<dbReference type="SUPFAM" id="SSF49493">
    <property type="entry name" value="HSP40/DnaJ peptide-binding domain"/>
    <property type="match status" value="2"/>
</dbReference>
<dbReference type="InterPro" id="IPR002939">
    <property type="entry name" value="DnaJ_C"/>
</dbReference>
<evidence type="ECO:0000256" key="11">
    <source>
        <dbReference type="ARBA" id="ARBA00022771"/>
    </source>
</evidence>
<evidence type="ECO:0000256" key="2">
    <source>
        <dbReference type="ARBA" id="ARBA00004144"/>
    </source>
</evidence>
<evidence type="ECO:0000256" key="15">
    <source>
        <dbReference type="ARBA" id="ARBA00022990"/>
    </source>
</evidence>
<dbReference type="GO" id="GO:0006457">
    <property type="term" value="P:protein folding"/>
    <property type="evidence" value="ECO:0007669"/>
    <property type="project" value="InterPro"/>
</dbReference>
<dbReference type="InterPro" id="IPR008971">
    <property type="entry name" value="HSP40/DnaJ_pept-bd"/>
</dbReference>
<evidence type="ECO:0000256" key="13">
    <source>
        <dbReference type="ARBA" id="ARBA00022833"/>
    </source>
</evidence>
<keyword evidence="15" id="KW-0007">Acetylation</keyword>
<dbReference type="Gene3D" id="1.10.287.110">
    <property type="entry name" value="DnaJ domain"/>
    <property type="match status" value="1"/>
</dbReference>
<sequence length="430" mass="48009">MVKETQFYDILEVSPTATDSELKKAYRRLALKYHPDKNPDAGDKFKQISMAYEVLSDPKKRELYDRGGEEAIKGGGTGGMDFHSPMDIFDLFFGGGGRRGGGGRGPRKGKDVIHQLKVPLEDLYNGATRKLALQKNVICSKCEGRGGKEGSVQKCGNCRGTGMQVRIQQIGPGMVQQIQSVCGECRGEGEVIDPKHRCKTCNGKKIVKERKILEVHIDKGMRDNQQIRFSGEGDQEPDLEPGDIVIVLDEQEHARFRRRGHDLIMTMHLELVEALCGFQKTVRTLDNRTLVITNLPGDVIKNEDVHESCLTNFMVSIVLFFTGDVIKNEEIKCIMGEGMPVYRDPFEKGRLIIQFEVKFPASGSLSPQAITTLESVLPPRQEVIVPDDAEECNLEDFDPSQQQRYSGRHAEAYDSDDDHPGGQRVQCASH</sequence>
<evidence type="ECO:0000256" key="18">
    <source>
        <dbReference type="ARBA" id="ARBA00023242"/>
    </source>
</evidence>
<keyword evidence="12" id="KW-0256">Endoplasmic reticulum</keyword>
<feature type="region of interest" description="Disordered" evidence="23">
    <location>
        <begin position="395"/>
        <end position="430"/>
    </location>
</feature>
<keyword evidence="10" id="KW-0677">Repeat</keyword>
<keyword evidence="13 22" id="KW-0862">Zinc</keyword>
<proteinExistence type="inferred from homology"/>
<dbReference type="InterPro" id="IPR044713">
    <property type="entry name" value="DNJA1/2-like"/>
</dbReference>
<dbReference type="GO" id="GO:0048471">
    <property type="term" value="C:perinuclear region of cytoplasm"/>
    <property type="evidence" value="ECO:0007669"/>
    <property type="project" value="UniProtKB-SubCell"/>
</dbReference>
<evidence type="ECO:0000256" key="7">
    <source>
        <dbReference type="ARBA" id="ARBA00022490"/>
    </source>
</evidence>
<dbReference type="PROSITE" id="PS00636">
    <property type="entry name" value="DNAJ_1"/>
    <property type="match status" value="1"/>
</dbReference>
<dbReference type="GO" id="GO:0005634">
    <property type="term" value="C:nucleus"/>
    <property type="evidence" value="ECO:0007669"/>
    <property type="project" value="UniProtKB-SubCell"/>
</dbReference>
<evidence type="ECO:0000256" key="6">
    <source>
        <dbReference type="ARBA" id="ARBA00022481"/>
    </source>
</evidence>
<dbReference type="PANTHER" id="PTHR43888">
    <property type="entry name" value="DNAJ-LIKE-2, ISOFORM A-RELATED"/>
    <property type="match status" value="1"/>
</dbReference>
<comment type="caution">
    <text evidence="26">The sequence shown here is derived from an EMBL/GenBank/DDBJ whole genome shotgun (WGS) entry which is preliminary data.</text>
</comment>
<evidence type="ECO:0000256" key="19">
    <source>
        <dbReference type="ARBA" id="ARBA00023288"/>
    </source>
</evidence>
<dbReference type="EMBL" id="BLXT01001900">
    <property type="protein sequence ID" value="GFN88972.1"/>
    <property type="molecule type" value="Genomic_DNA"/>
</dbReference>
<evidence type="ECO:0000256" key="9">
    <source>
        <dbReference type="ARBA" id="ARBA00022723"/>
    </source>
</evidence>
<keyword evidence="8" id="KW-0597">Phosphoprotein</keyword>
<reference evidence="26 27" key="1">
    <citation type="journal article" date="2021" name="Elife">
        <title>Chloroplast acquisition without the gene transfer in kleptoplastic sea slugs, Plakobranchus ocellatus.</title>
        <authorList>
            <person name="Maeda T."/>
            <person name="Takahashi S."/>
            <person name="Yoshida T."/>
            <person name="Shimamura S."/>
            <person name="Takaki Y."/>
            <person name="Nagai Y."/>
            <person name="Toyoda A."/>
            <person name="Suzuki Y."/>
            <person name="Arimoto A."/>
            <person name="Ishii H."/>
            <person name="Satoh N."/>
            <person name="Nishiyama T."/>
            <person name="Hasebe M."/>
            <person name="Maruyama T."/>
            <person name="Minagawa J."/>
            <person name="Obokata J."/>
            <person name="Shigenobu S."/>
        </authorList>
    </citation>
    <scope>NUCLEOTIDE SEQUENCE [LARGE SCALE GENOMIC DNA]</scope>
</reference>
<evidence type="ECO:0000256" key="3">
    <source>
        <dbReference type="ARBA" id="ARBA00004173"/>
    </source>
</evidence>
<name>A0AAV3Z3C5_9GAST</name>
<feature type="zinc finger region" description="CR-type" evidence="22">
    <location>
        <begin position="126"/>
        <end position="210"/>
    </location>
</feature>
<dbReference type="CDD" id="cd06257">
    <property type="entry name" value="DnaJ"/>
    <property type="match status" value="1"/>
</dbReference>
<dbReference type="Gene3D" id="2.60.260.20">
    <property type="entry name" value="Urease metallochaperone UreE, N-terminal domain"/>
    <property type="match status" value="2"/>
</dbReference>
<protein>
    <recommendedName>
        <fullName evidence="20">DnaJ homolog subfamily A member 1</fullName>
    </recommendedName>
</protein>
<dbReference type="SMART" id="SM00271">
    <property type="entry name" value="DnaJ"/>
    <property type="match status" value="1"/>
</dbReference>
<evidence type="ECO:0000256" key="23">
    <source>
        <dbReference type="SAM" id="MobiDB-lite"/>
    </source>
</evidence>
<keyword evidence="17" id="KW-0472">Membrane</keyword>
<dbReference type="InterPro" id="IPR018253">
    <property type="entry name" value="DnaJ_domain_CS"/>
</dbReference>
<keyword evidence="18" id="KW-0539">Nucleus</keyword>
<dbReference type="HAMAP" id="MF_01152">
    <property type="entry name" value="DnaJ"/>
    <property type="match status" value="1"/>
</dbReference>
<dbReference type="InterPro" id="IPR012724">
    <property type="entry name" value="DnaJ"/>
</dbReference>
<evidence type="ECO:0000313" key="27">
    <source>
        <dbReference type="Proteomes" id="UP000735302"/>
    </source>
</evidence>
<evidence type="ECO:0000256" key="16">
    <source>
        <dbReference type="ARBA" id="ARBA00023128"/>
    </source>
</evidence>
<dbReference type="GO" id="GO:0009408">
    <property type="term" value="P:response to heat"/>
    <property type="evidence" value="ECO:0007669"/>
    <property type="project" value="InterPro"/>
</dbReference>
<evidence type="ECO:0000256" key="4">
    <source>
        <dbReference type="ARBA" id="ARBA00004556"/>
    </source>
</evidence>
<dbReference type="Pfam" id="PF00684">
    <property type="entry name" value="DnaJ_CXXCXGXG"/>
    <property type="match status" value="1"/>
</dbReference>
<dbReference type="Gene3D" id="2.10.230.10">
    <property type="entry name" value="Heat shock protein DnaJ, cysteine-rich domain"/>
    <property type="match status" value="1"/>
</dbReference>
<dbReference type="FunFam" id="2.60.260.20:FF:000003">
    <property type="entry name" value="DnaJ subfamily A member 2"/>
    <property type="match status" value="1"/>
</dbReference>
<keyword evidence="7" id="KW-0963">Cytoplasm</keyword>
<evidence type="ECO:0000256" key="8">
    <source>
        <dbReference type="ARBA" id="ARBA00022553"/>
    </source>
</evidence>
<dbReference type="GO" id="GO:0005739">
    <property type="term" value="C:mitochondrion"/>
    <property type="evidence" value="ECO:0007669"/>
    <property type="project" value="UniProtKB-SubCell"/>
</dbReference>
<dbReference type="GO" id="GO:0008270">
    <property type="term" value="F:zinc ion binding"/>
    <property type="evidence" value="ECO:0007669"/>
    <property type="project" value="UniProtKB-KW"/>
</dbReference>
<organism evidence="26 27">
    <name type="scientific">Plakobranchus ocellatus</name>
    <dbReference type="NCBI Taxonomy" id="259542"/>
    <lineage>
        <taxon>Eukaryota</taxon>
        <taxon>Metazoa</taxon>
        <taxon>Spiralia</taxon>
        <taxon>Lophotrochozoa</taxon>
        <taxon>Mollusca</taxon>
        <taxon>Gastropoda</taxon>
        <taxon>Heterobranchia</taxon>
        <taxon>Euthyneura</taxon>
        <taxon>Panpulmonata</taxon>
        <taxon>Sacoglossa</taxon>
        <taxon>Placobranchoidea</taxon>
        <taxon>Plakobranchidae</taxon>
        <taxon>Plakobranchus</taxon>
    </lineage>
</organism>
<evidence type="ECO:0000256" key="21">
    <source>
        <dbReference type="ARBA" id="ARBA00046752"/>
    </source>
</evidence>
<dbReference type="PROSITE" id="PS51188">
    <property type="entry name" value="ZF_CR"/>
    <property type="match status" value="1"/>
</dbReference>
<dbReference type="GO" id="GO:0016020">
    <property type="term" value="C:membrane"/>
    <property type="evidence" value="ECO:0007669"/>
    <property type="project" value="UniProtKB-SubCell"/>
</dbReference>
<dbReference type="FunFam" id="1.10.287.110:FF:000014">
    <property type="entry name" value="dnaJ homolog subfamily A member 1"/>
    <property type="match status" value="1"/>
</dbReference>
<dbReference type="Proteomes" id="UP000735302">
    <property type="component" value="Unassembled WGS sequence"/>
</dbReference>
<dbReference type="SUPFAM" id="SSF57938">
    <property type="entry name" value="DnaJ/Hsp40 cysteine-rich domain"/>
    <property type="match status" value="1"/>
</dbReference>
<dbReference type="Pfam" id="PF00226">
    <property type="entry name" value="DnaJ"/>
    <property type="match status" value="1"/>
</dbReference>
<dbReference type="InterPro" id="IPR001305">
    <property type="entry name" value="HSP_DnaJ_Cys-rich_dom"/>
</dbReference>
<dbReference type="FunFam" id="2.60.260.20:FF:000068">
    <property type="entry name" value="Chaperone protein dnaJ 3"/>
    <property type="match status" value="1"/>
</dbReference>
<keyword evidence="11 22" id="KW-0863">Zinc-finger</keyword>
<evidence type="ECO:0000256" key="17">
    <source>
        <dbReference type="ARBA" id="ARBA00023136"/>
    </source>
</evidence>
<evidence type="ECO:0000256" key="10">
    <source>
        <dbReference type="ARBA" id="ARBA00022737"/>
    </source>
</evidence>
<evidence type="ECO:0000259" key="24">
    <source>
        <dbReference type="PROSITE" id="PS50076"/>
    </source>
</evidence>
<dbReference type="CDD" id="cd10719">
    <property type="entry name" value="DnaJ_zf"/>
    <property type="match status" value="1"/>
</dbReference>
<evidence type="ECO:0000256" key="22">
    <source>
        <dbReference type="PROSITE-ProRule" id="PRU00546"/>
    </source>
</evidence>
<dbReference type="GO" id="GO:0005524">
    <property type="term" value="F:ATP binding"/>
    <property type="evidence" value="ECO:0007669"/>
    <property type="project" value="InterPro"/>
</dbReference>
<dbReference type="InterPro" id="IPR036410">
    <property type="entry name" value="HSP_DnaJ_Cys-rich_dom_sf"/>
</dbReference>
<feature type="domain" description="CR-type" evidence="25">
    <location>
        <begin position="126"/>
        <end position="210"/>
    </location>
</feature>
<evidence type="ECO:0000256" key="20">
    <source>
        <dbReference type="ARBA" id="ARBA00040977"/>
    </source>
</evidence>
<keyword evidence="14" id="KW-0492">Microsome</keyword>
<keyword evidence="6" id="KW-0488">Methylation</keyword>
<dbReference type="CDD" id="cd10747">
    <property type="entry name" value="DnaJ_C"/>
    <property type="match status" value="1"/>
</dbReference>
<dbReference type="FunFam" id="2.10.230.10:FF:000005">
    <property type="entry name" value="DnaJ homolog subfamily A member 1"/>
    <property type="match status" value="1"/>
</dbReference>
<dbReference type="Pfam" id="PF01556">
    <property type="entry name" value="DnaJ_C"/>
    <property type="match status" value="1"/>
</dbReference>
<keyword evidence="19" id="KW-0449">Lipoprotein</keyword>
<evidence type="ECO:0000256" key="5">
    <source>
        <dbReference type="ARBA" id="ARBA00004635"/>
    </source>
</evidence>
<dbReference type="GO" id="GO:0051082">
    <property type="term" value="F:unfolded protein binding"/>
    <property type="evidence" value="ECO:0007669"/>
    <property type="project" value="InterPro"/>
</dbReference>
<evidence type="ECO:0000256" key="12">
    <source>
        <dbReference type="ARBA" id="ARBA00022824"/>
    </source>
</evidence>
<evidence type="ECO:0000256" key="14">
    <source>
        <dbReference type="ARBA" id="ARBA00022848"/>
    </source>
</evidence>
<evidence type="ECO:0000256" key="1">
    <source>
        <dbReference type="ARBA" id="ARBA00004123"/>
    </source>
</evidence>